<reference evidence="1 2" key="1">
    <citation type="journal article" date="2016" name="Appl. Microbiol. Biotechnol.">
        <title>Characterization of T-DNA insertion mutants with decreased virulence in the entomopathogenic fungus Beauveria bassiana JEF-007.</title>
        <authorList>
            <person name="Kim S."/>
            <person name="Lee S.J."/>
            <person name="Nai Y.S."/>
            <person name="Yu J.S."/>
            <person name="Lee M.R."/>
            <person name="Yang Y.T."/>
            <person name="Kim J.S."/>
        </authorList>
    </citation>
    <scope>NUCLEOTIDE SEQUENCE [LARGE SCALE GENOMIC DNA]</scope>
    <source>
        <strain evidence="1 2">JEF-007</strain>
    </source>
</reference>
<sequence>MSVESVEGKDRNDRRKLLRKYEGDLNRRLQYREGSLINTYYLIYKQADKDFNAATKAYGTAALKLAES</sequence>
<dbReference type="AlphaFoldDB" id="A0A2N6NP61"/>
<dbReference type="EMBL" id="MRVG01000005">
    <property type="protein sequence ID" value="PMB69061.1"/>
    <property type="molecule type" value="Genomic_DNA"/>
</dbReference>
<organism evidence="1 2">
    <name type="scientific">Beauveria bassiana</name>
    <name type="common">White muscardine disease fungus</name>
    <name type="synonym">Tritirachium shiotae</name>
    <dbReference type="NCBI Taxonomy" id="176275"/>
    <lineage>
        <taxon>Eukaryota</taxon>
        <taxon>Fungi</taxon>
        <taxon>Dikarya</taxon>
        <taxon>Ascomycota</taxon>
        <taxon>Pezizomycotina</taxon>
        <taxon>Sordariomycetes</taxon>
        <taxon>Hypocreomycetidae</taxon>
        <taxon>Hypocreales</taxon>
        <taxon>Cordycipitaceae</taxon>
        <taxon>Beauveria</taxon>
    </lineage>
</organism>
<evidence type="ECO:0000313" key="2">
    <source>
        <dbReference type="Proteomes" id="UP000235728"/>
    </source>
</evidence>
<comment type="caution">
    <text evidence="1">The sequence shown here is derived from an EMBL/GenBank/DDBJ whole genome shotgun (WGS) entry which is preliminary data.</text>
</comment>
<dbReference type="Proteomes" id="UP000235728">
    <property type="component" value="Unassembled WGS sequence"/>
</dbReference>
<protein>
    <submittedName>
        <fullName evidence="1">Uncharacterized protein</fullName>
    </submittedName>
</protein>
<name>A0A2N6NP61_BEABA</name>
<proteinExistence type="predicted"/>
<evidence type="ECO:0000313" key="1">
    <source>
        <dbReference type="EMBL" id="PMB69061.1"/>
    </source>
</evidence>
<gene>
    <name evidence="1" type="ORF">BM221_005647</name>
</gene>
<accession>A0A2N6NP61</accession>